<organism evidence="2 3">
    <name type="scientific">Halomarina rubra</name>
    <dbReference type="NCBI Taxonomy" id="2071873"/>
    <lineage>
        <taxon>Archaea</taxon>
        <taxon>Methanobacteriati</taxon>
        <taxon>Methanobacteriota</taxon>
        <taxon>Stenosarchaea group</taxon>
        <taxon>Halobacteria</taxon>
        <taxon>Halobacteriales</taxon>
        <taxon>Natronomonadaceae</taxon>
        <taxon>Halomarina</taxon>
    </lineage>
</organism>
<dbReference type="AlphaFoldDB" id="A0ABD6ARC6"/>
<protein>
    <submittedName>
        <fullName evidence="2">Uncharacterized protein</fullName>
    </submittedName>
</protein>
<dbReference type="RefSeq" id="WP_250872385.1">
    <property type="nucleotide sequence ID" value="NZ_JALXFV010000002.1"/>
</dbReference>
<accession>A0ABD6ARC6</accession>
<dbReference type="Proteomes" id="UP001597187">
    <property type="component" value="Unassembled WGS sequence"/>
</dbReference>
<keyword evidence="1" id="KW-0812">Transmembrane</keyword>
<dbReference type="EMBL" id="JBHUDC010000002">
    <property type="protein sequence ID" value="MFD1512406.1"/>
    <property type="molecule type" value="Genomic_DNA"/>
</dbReference>
<comment type="caution">
    <text evidence="2">The sequence shown here is derived from an EMBL/GenBank/DDBJ whole genome shotgun (WGS) entry which is preliminary data.</text>
</comment>
<evidence type="ECO:0000256" key="1">
    <source>
        <dbReference type="SAM" id="Phobius"/>
    </source>
</evidence>
<reference evidence="2 3" key="1">
    <citation type="journal article" date="2019" name="Int. J. Syst. Evol. Microbiol.">
        <title>The Global Catalogue of Microorganisms (GCM) 10K type strain sequencing project: providing services to taxonomists for standard genome sequencing and annotation.</title>
        <authorList>
            <consortium name="The Broad Institute Genomics Platform"/>
            <consortium name="The Broad Institute Genome Sequencing Center for Infectious Disease"/>
            <person name="Wu L."/>
            <person name="Ma J."/>
        </authorList>
    </citation>
    <scope>NUCLEOTIDE SEQUENCE [LARGE SCALE GENOMIC DNA]</scope>
    <source>
        <strain evidence="2 3">CGMCC 1.12563</strain>
    </source>
</reference>
<keyword evidence="1" id="KW-0472">Membrane</keyword>
<evidence type="ECO:0000313" key="3">
    <source>
        <dbReference type="Proteomes" id="UP001597187"/>
    </source>
</evidence>
<gene>
    <name evidence="2" type="ORF">ACFSBT_03820</name>
</gene>
<proteinExistence type="predicted"/>
<feature type="transmembrane region" description="Helical" evidence="1">
    <location>
        <begin position="41"/>
        <end position="58"/>
    </location>
</feature>
<sequence>MEYRTRSRLRILAALAAFTPLVLHRWTGAPAFAADPVWMVVSIGLVVAILCWACYDIVQGRG</sequence>
<keyword evidence="3" id="KW-1185">Reference proteome</keyword>
<evidence type="ECO:0000313" key="2">
    <source>
        <dbReference type="EMBL" id="MFD1512406.1"/>
    </source>
</evidence>
<name>A0ABD6ARC6_9EURY</name>
<keyword evidence="1" id="KW-1133">Transmembrane helix</keyword>